<evidence type="ECO:0000313" key="1">
    <source>
        <dbReference type="EMBL" id="BAS86341.1"/>
    </source>
</evidence>
<dbReference type="AlphaFoldDB" id="A0A0P0W3J4"/>
<dbReference type="PaxDb" id="39947-A0A0P0W3J4"/>
<dbReference type="EMBL" id="AP014959">
    <property type="protein sequence ID" value="BAS86341.1"/>
    <property type="molecule type" value="Genomic_DNA"/>
</dbReference>
<evidence type="ECO:0000313" key="2">
    <source>
        <dbReference type="Proteomes" id="UP000059680"/>
    </source>
</evidence>
<protein>
    <submittedName>
        <fullName evidence="1">Os03g0744900 protein</fullName>
    </submittedName>
</protein>
<reference evidence="1 2" key="3">
    <citation type="journal article" date="2013" name="Rice">
        <title>Improvement of the Oryza sativa Nipponbare reference genome using next generation sequence and optical map data.</title>
        <authorList>
            <person name="Kawahara Y."/>
            <person name="de la Bastide M."/>
            <person name="Hamilton J.P."/>
            <person name="Kanamori H."/>
            <person name="McCombie W.R."/>
            <person name="Ouyang S."/>
            <person name="Schwartz D.C."/>
            <person name="Tanaka T."/>
            <person name="Wu J."/>
            <person name="Zhou S."/>
            <person name="Childs K.L."/>
            <person name="Davidson R.M."/>
            <person name="Lin H."/>
            <person name="Quesada-Ocampo L."/>
            <person name="Vaillancourt B."/>
            <person name="Sakai H."/>
            <person name="Lee S.S."/>
            <person name="Kim J."/>
            <person name="Numa H."/>
            <person name="Itoh T."/>
            <person name="Buell C.R."/>
            <person name="Matsumoto T."/>
        </authorList>
    </citation>
    <scope>NUCLEOTIDE SEQUENCE [LARGE SCALE GENOMIC DNA]</scope>
    <source>
        <strain evidence="2">cv. Nipponbare</strain>
    </source>
</reference>
<proteinExistence type="predicted"/>
<accession>A0A0P0W3J4</accession>
<keyword evidence="2" id="KW-1185">Reference proteome</keyword>
<dbReference type="Proteomes" id="UP000059680">
    <property type="component" value="Chromosome 3"/>
</dbReference>
<reference evidence="2" key="1">
    <citation type="journal article" date="2005" name="Nature">
        <title>The map-based sequence of the rice genome.</title>
        <authorList>
            <consortium name="International rice genome sequencing project (IRGSP)"/>
            <person name="Matsumoto T."/>
            <person name="Wu J."/>
            <person name="Kanamori H."/>
            <person name="Katayose Y."/>
            <person name="Fujisawa M."/>
            <person name="Namiki N."/>
            <person name="Mizuno H."/>
            <person name="Yamamoto K."/>
            <person name="Antonio B.A."/>
            <person name="Baba T."/>
            <person name="Sakata K."/>
            <person name="Nagamura Y."/>
            <person name="Aoki H."/>
            <person name="Arikawa K."/>
            <person name="Arita K."/>
            <person name="Bito T."/>
            <person name="Chiden Y."/>
            <person name="Fujitsuka N."/>
            <person name="Fukunaka R."/>
            <person name="Hamada M."/>
            <person name="Harada C."/>
            <person name="Hayashi A."/>
            <person name="Hijishita S."/>
            <person name="Honda M."/>
            <person name="Hosokawa S."/>
            <person name="Ichikawa Y."/>
            <person name="Idonuma A."/>
            <person name="Iijima M."/>
            <person name="Ikeda M."/>
            <person name="Ikeno M."/>
            <person name="Ito K."/>
            <person name="Ito S."/>
            <person name="Ito T."/>
            <person name="Ito Y."/>
            <person name="Ito Y."/>
            <person name="Iwabuchi A."/>
            <person name="Kamiya K."/>
            <person name="Karasawa W."/>
            <person name="Kurita K."/>
            <person name="Katagiri S."/>
            <person name="Kikuta A."/>
            <person name="Kobayashi H."/>
            <person name="Kobayashi N."/>
            <person name="Machita K."/>
            <person name="Maehara T."/>
            <person name="Masukawa M."/>
            <person name="Mizubayashi T."/>
            <person name="Mukai Y."/>
            <person name="Nagasaki H."/>
            <person name="Nagata Y."/>
            <person name="Naito S."/>
            <person name="Nakashima M."/>
            <person name="Nakama Y."/>
            <person name="Nakamichi Y."/>
            <person name="Nakamura M."/>
            <person name="Meguro A."/>
            <person name="Negishi M."/>
            <person name="Ohta I."/>
            <person name="Ohta T."/>
            <person name="Okamoto M."/>
            <person name="Ono N."/>
            <person name="Saji S."/>
            <person name="Sakaguchi M."/>
            <person name="Sakai K."/>
            <person name="Shibata M."/>
            <person name="Shimokawa T."/>
            <person name="Song J."/>
            <person name="Takazaki Y."/>
            <person name="Terasawa K."/>
            <person name="Tsugane M."/>
            <person name="Tsuji K."/>
            <person name="Ueda S."/>
            <person name="Waki K."/>
            <person name="Yamagata H."/>
            <person name="Yamamoto M."/>
            <person name="Yamamoto S."/>
            <person name="Yamane H."/>
            <person name="Yoshiki S."/>
            <person name="Yoshihara R."/>
            <person name="Yukawa K."/>
            <person name="Zhong H."/>
            <person name="Yano M."/>
            <person name="Yuan Q."/>
            <person name="Ouyang S."/>
            <person name="Liu J."/>
            <person name="Jones K.M."/>
            <person name="Gansberger K."/>
            <person name="Moffat K."/>
            <person name="Hill J."/>
            <person name="Bera J."/>
            <person name="Fadrosh D."/>
            <person name="Jin S."/>
            <person name="Johri S."/>
            <person name="Kim M."/>
            <person name="Overton L."/>
            <person name="Reardon M."/>
            <person name="Tsitrin T."/>
            <person name="Vuong H."/>
            <person name="Weaver B."/>
            <person name="Ciecko A."/>
            <person name="Tallon L."/>
            <person name="Jackson J."/>
            <person name="Pai G."/>
            <person name="Aken S.V."/>
            <person name="Utterback T."/>
            <person name="Reidmuller S."/>
            <person name="Feldblyum T."/>
            <person name="Hsiao J."/>
            <person name="Zismann V."/>
            <person name="Iobst S."/>
            <person name="de Vazeille A.R."/>
            <person name="Buell C.R."/>
            <person name="Ying K."/>
            <person name="Li Y."/>
            <person name="Lu T."/>
            <person name="Huang Y."/>
            <person name="Zhao Q."/>
            <person name="Feng Q."/>
            <person name="Zhang L."/>
            <person name="Zhu J."/>
            <person name="Weng Q."/>
            <person name="Mu J."/>
            <person name="Lu Y."/>
            <person name="Fan D."/>
            <person name="Liu Y."/>
            <person name="Guan J."/>
            <person name="Zhang Y."/>
            <person name="Yu S."/>
            <person name="Liu X."/>
            <person name="Zhang Y."/>
            <person name="Hong G."/>
            <person name="Han B."/>
            <person name="Choisne N."/>
            <person name="Demange N."/>
            <person name="Orjeda G."/>
            <person name="Samain S."/>
            <person name="Cattolico L."/>
            <person name="Pelletier E."/>
            <person name="Couloux A."/>
            <person name="Segurens B."/>
            <person name="Wincker P."/>
            <person name="D'Hont A."/>
            <person name="Scarpelli C."/>
            <person name="Weissenbach J."/>
            <person name="Salanoubat M."/>
            <person name="Quetier F."/>
            <person name="Yu Y."/>
            <person name="Kim H.R."/>
            <person name="Rambo T."/>
            <person name="Currie J."/>
            <person name="Collura K."/>
            <person name="Luo M."/>
            <person name="Yang T."/>
            <person name="Ammiraju J.S.S."/>
            <person name="Engler F."/>
            <person name="Soderlund C."/>
            <person name="Wing R.A."/>
            <person name="Palmer L.E."/>
            <person name="de la Bastide M."/>
            <person name="Spiegel L."/>
            <person name="Nascimento L."/>
            <person name="Zutavern T."/>
            <person name="O'Shaughnessy A."/>
            <person name="Dike S."/>
            <person name="Dedhia N."/>
            <person name="Preston R."/>
            <person name="Balija V."/>
            <person name="McCombie W.R."/>
            <person name="Chow T."/>
            <person name="Chen H."/>
            <person name="Chung M."/>
            <person name="Chen C."/>
            <person name="Shaw J."/>
            <person name="Wu H."/>
            <person name="Hsiao K."/>
            <person name="Chao Y."/>
            <person name="Chu M."/>
            <person name="Cheng C."/>
            <person name="Hour A."/>
            <person name="Lee P."/>
            <person name="Lin S."/>
            <person name="Lin Y."/>
            <person name="Liou J."/>
            <person name="Liu S."/>
            <person name="Hsing Y."/>
            <person name="Raghuvanshi S."/>
            <person name="Mohanty A."/>
            <person name="Bharti A.K."/>
            <person name="Gaur A."/>
            <person name="Gupta V."/>
            <person name="Kumar D."/>
            <person name="Ravi V."/>
            <person name="Vij S."/>
            <person name="Kapur A."/>
            <person name="Khurana P."/>
            <person name="Khurana P."/>
            <person name="Khurana J.P."/>
            <person name="Tyagi A.K."/>
            <person name="Gaikwad K."/>
            <person name="Singh A."/>
            <person name="Dalal V."/>
            <person name="Srivastava S."/>
            <person name="Dixit A."/>
            <person name="Pal A.K."/>
            <person name="Ghazi I.A."/>
            <person name="Yadav M."/>
            <person name="Pandit A."/>
            <person name="Bhargava A."/>
            <person name="Sureshbabu K."/>
            <person name="Batra K."/>
            <person name="Sharma T.R."/>
            <person name="Mohapatra T."/>
            <person name="Singh N.K."/>
            <person name="Messing J."/>
            <person name="Nelson A.B."/>
            <person name="Fuks G."/>
            <person name="Kavchok S."/>
            <person name="Keizer G."/>
            <person name="Linton E."/>
            <person name="Llaca V."/>
            <person name="Song R."/>
            <person name="Tanyolac B."/>
            <person name="Young S."/>
            <person name="Ho-Il K."/>
            <person name="Hahn J.H."/>
            <person name="Sangsakoo G."/>
            <person name="Vanavichit A."/>
            <person name="de Mattos Luiz.A.T."/>
            <person name="Zimmer P.D."/>
            <person name="Malone G."/>
            <person name="Dellagostin O."/>
            <person name="de Oliveira A.C."/>
            <person name="Bevan M."/>
            <person name="Bancroft I."/>
            <person name="Minx P."/>
            <person name="Cordum H."/>
            <person name="Wilson R."/>
            <person name="Cheng Z."/>
            <person name="Jin W."/>
            <person name="Jiang J."/>
            <person name="Leong S.A."/>
            <person name="Iwama H."/>
            <person name="Gojobori T."/>
            <person name="Itoh T."/>
            <person name="Niimura Y."/>
            <person name="Fujii Y."/>
            <person name="Habara T."/>
            <person name="Sakai H."/>
            <person name="Sato Y."/>
            <person name="Wilson G."/>
            <person name="Kumar K."/>
            <person name="McCouch S."/>
            <person name="Juretic N."/>
            <person name="Hoen D."/>
            <person name="Wright S."/>
            <person name="Bruskiewich R."/>
            <person name="Bureau T."/>
            <person name="Miyao A."/>
            <person name="Hirochika H."/>
            <person name="Nishikawa T."/>
            <person name="Kadowaki K."/>
            <person name="Sugiura M."/>
            <person name="Burr B."/>
            <person name="Sasaki T."/>
        </authorList>
    </citation>
    <scope>NUCLEOTIDE SEQUENCE [LARGE SCALE GENOMIC DNA]</scope>
    <source>
        <strain evidence="2">cv. Nipponbare</strain>
    </source>
</reference>
<dbReference type="InParanoid" id="A0A0P0W3J4"/>
<gene>
    <name evidence="1" type="ordered locus">Os03g0744900</name>
    <name evidence="1" type="ORF">OSNPB_030744900</name>
</gene>
<name>A0A0P0W3J4_ORYSJ</name>
<reference evidence="1 2" key="2">
    <citation type="journal article" date="2013" name="Plant Cell Physiol.">
        <title>Rice Annotation Project Database (RAP-DB): an integrative and interactive database for rice genomics.</title>
        <authorList>
            <person name="Sakai H."/>
            <person name="Lee S.S."/>
            <person name="Tanaka T."/>
            <person name="Numa H."/>
            <person name="Kim J."/>
            <person name="Kawahara Y."/>
            <person name="Wakimoto H."/>
            <person name="Yang C.C."/>
            <person name="Iwamoto M."/>
            <person name="Abe T."/>
            <person name="Yamada Y."/>
            <person name="Muto A."/>
            <person name="Inokuchi H."/>
            <person name="Ikemura T."/>
            <person name="Matsumoto T."/>
            <person name="Sasaki T."/>
            <person name="Itoh T."/>
        </authorList>
    </citation>
    <scope>NUCLEOTIDE SEQUENCE [LARGE SCALE GENOMIC DNA]</scope>
    <source>
        <strain evidence="2">cv. Nipponbare</strain>
    </source>
</reference>
<sequence>MRETVLDGAEVEAASASARRWRQRRLWVGLPRHQPPPPQIAAMPKKMVVNSHAKATRERHYIVEAERCRDCLESAKEEYWARGRELQVPRSAPQGGGCRGAHQGCRLQCRQAPPRSSLPSLHAREAEMGNMGEGGDGSKHWAPTISREHGRRQLLEADGRGSPATALLNVVSPKLWQSRLLSPKATTVVLLDTGSLSVSLALCSPPPLRRL</sequence>
<organism evidence="1 2">
    <name type="scientific">Oryza sativa subsp. japonica</name>
    <name type="common">Rice</name>
    <dbReference type="NCBI Taxonomy" id="39947"/>
    <lineage>
        <taxon>Eukaryota</taxon>
        <taxon>Viridiplantae</taxon>
        <taxon>Streptophyta</taxon>
        <taxon>Embryophyta</taxon>
        <taxon>Tracheophyta</taxon>
        <taxon>Spermatophyta</taxon>
        <taxon>Magnoliopsida</taxon>
        <taxon>Liliopsida</taxon>
        <taxon>Poales</taxon>
        <taxon>Poaceae</taxon>
        <taxon>BOP clade</taxon>
        <taxon>Oryzoideae</taxon>
        <taxon>Oryzeae</taxon>
        <taxon>Oryzinae</taxon>
        <taxon>Oryza</taxon>
        <taxon>Oryza sativa</taxon>
    </lineage>
</organism>